<evidence type="ECO:0000256" key="2">
    <source>
        <dbReference type="ARBA" id="ARBA00022448"/>
    </source>
</evidence>
<feature type="transmembrane region" description="Helical" evidence="7">
    <location>
        <begin position="158"/>
        <end position="184"/>
    </location>
</feature>
<evidence type="ECO:0000256" key="7">
    <source>
        <dbReference type="RuleBase" id="RU363032"/>
    </source>
</evidence>
<dbReference type="InterPro" id="IPR045621">
    <property type="entry name" value="BPD_transp_1_N"/>
</dbReference>
<evidence type="ECO:0000256" key="3">
    <source>
        <dbReference type="ARBA" id="ARBA00022475"/>
    </source>
</evidence>
<dbReference type="Proteomes" id="UP000199205">
    <property type="component" value="Unassembled WGS sequence"/>
</dbReference>
<dbReference type="PANTHER" id="PTHR30465:SF0">
    <property type="entry name" value="OLIGOPEPTIDE TRANSPORT SYSTEM PERMEASE PROTEIN APPB"/>
    <property type="match status" value="1"/>
</dbReference>
<dbReference type="SUPFAM" id="SSF161098">
    <property type="entry name" value="MetI-like"/>
    <property type="match status" value="1"/>
</dbReference>
<comment type="similarity">
    <text evidence="7">Belongs to the binding-protein-dependent transport system permease family.</text>
</comment>
<protein>
    <submittedName>
        <fullName evidence="9">Peptide/nickel transport system permease protein</fullName>
    </submittedName>
</protein>
<feature type="domain" description="ABC transmembrane type-1" evidence="8">
    <location>
        <begin position="119"/>
        <end position="323"/>
    </location>
</feature>
<dbReference type="Gene3D" id="1.10.3720.10">
    <property type="entry name" value="MetI-like"/>
    <property type="match status" value="1"/>
</dbReference>
<organism evidence="9 10">
    <name type="scientific">Rhizobium lusitanum</name>
    <dbReference type="NCBI Taxonomy" id="293958"/>
    <lineage>
        <taxon>Bacteria</taxon>
        <taxon>Pseudomonadati</taxon>
        <taxon>Pseudomonadota</taxon>
        <taxon>Alphaproteobacteria</taxon>
        <taxon>Hyphomicrobiales</taxon>
        <taxon>Rhizobiaceae</taxon>
        <taxon>Rhizobium/Agrobacterium group</taxon>
        <taxon>Rhizobium</taxon>
    </lineage>
</organism>
<keyword evidence="5 7" id="KW-1133">Transmembrane helix</keyword>
<dbReference type="CDD" id="cd06261">
    <property type="entry name" value="TM_PBP2"/>
    <property type="match status" value="1"/>
</dbReference>
<feature type="transmembrane region" description="Helical" evidence="7">
    <location>
        <begin position="123"/>
        <end position="146"/>
    </location>
</feature>
<dbReference type="EMBL" id="FMAF01000009">
    <property type="protein sequence ID" value="SCB36627.1"/>
    <property type="molecule type" value="Genomic_DNA"/>
</dbReference>
<gene>
    <name evidence="9" type="ORF">GA0061101_10996</name>
</gene>
<dbReference type="InterPro" id="IPR000515">
    <property type="entry name" value="MetI-like"/>
</dbReference>
<evidence type="ECO:0000259" key="8">
    <source>
        <dbReference type="PROSITE" id="PS50928"/>
    </source>
</evidence>
<feature type="transmembrane region" description="Helical" evidence="7">
    <location>
        <begin position="204"/>
        <end position="223"/>
    </location>
</feature>
<dbReference type="Pfam" id="PF00528">
    <property type="entry name" value="BPD_transp_1"/>
    <property type="match status" value="1"/>
</dbReference>
<dbReference type="RefSeq" id="WP_037198025.1">
    <property type="nucleotide sequence ID" value="NZ_FMAF01000009.1"/>
</dbReference>
<dbReference type="InterPro" id="IPR035906">
    <property type="entry name" value="MetI-like_sf"/>
</dbReference>
<feature type="transmembrane region" description="Helical" evidence="7">
    <location>
        <begin position="258"/>
        <end position="287"/>
    </location>
</feature>
<feature type="transmembrane region" description="Helical" evidence="7">
    <location>
        <begin position="307"/>
        <end position="330"/>
    </location>
</feature>
<dbReference type="PROSITE" id="PS50928">
    <property type="entry name" value="ABC_TM1"/>
    <property type="match status" value="1"/>
</dbReference>
<dbReference type="Pfam" id="PF19300">
    <property type="entry name" value="BPD_transp_1_N"/>
    <property type="match status" value="1"/>
</dbReference>
<evidence type="ECO:0000313" key="9">
    <source>
        <dbReference type="EMBL" id="SCB36627.1"/>
    </source>
</evidence>
<dbReference type="OrthoDB" id="9807402at2"/>
<dbReference type="GO" id="GO:0005886">
    <property type="term" value="C:plasma membrane"/>
    <property type="evidence" value="ECO:0007669"/>
    <property type="project" value="UniProtKB-SubCell"/>
</dbReference>
<evidence type="ECO:0000256" key="5">
    <source>
        <dbReference type="ARBA" id="ARBA00022989"/>
    </source>
</evidence>
<evidence type="ECO:0000256" key="1">
    <source>
        <dbReference type="ARBA" id="ARBA00004651"/>
    </source>
</evidence>
<proteinExistence type="inferred from homology"/>
<evidence type="ECO:0000256" key="4">
    <source>
        <dbReference type="ARBA" id="ARBA00022692"/>
    </source>
</evidence>
<keyword evidence="4 7" id="KW-0812">Transmembrane</keyword>
<dbReference type="GO" id="GO:0055085">
    <property type="term" value="P:transmembrane transport"/>
    <property type="evidence" value="ECO:0007669"/>
    <property type="project" value="InterPro"/>
</dbReference>
<reference evidence="9 10" key="1">
    <citation type="submission" date="2016-08" db="EMBL/GenBank/DDBJ databases">
        <authorList>
            <person name="Seilhamer J.J."/>
        </authorList>
    </citation>
    <scope>NUCLEOTIDE SEQUENCE [LARGE SCALE GENOMIC DNA]</scope>
    <source>
        <strain evidence="9 10">P1-7</strain>
    </source>
</reference>
<sequence length="337" mass="36762">MSKFLLKRLIMMLLTMLCASFLVFAVCEFTPGSVARKSLGPFATQQQVDILSEKLKANDPLIVRYGRWLGVLVGAIPDPLQDPSTGLNFKDPRGAQYFGNFGYSTLNKLPVNDVIWSRLGNTAILAGLAFLLIVPLSIIFGILSGLKEGGVLDRTLSVICITFTSIPEFASGVFLVTLFVILWPVLPGTSPLNNDGGWAVPYQFVLPVAVLVIYDFGYVARMIRVSMIGVMERPYIRTAVLKGMSTRRMVLGHALRNAMIAPFTVLLLQINFLISGVVVTELVFAYPGFGRLILDASLFGDIATLEAATLITVAVAVVTQLLGDLGYMLLDPRIRVK</sequence>
<name>A0A1C3W8Y8_9HYPH</name>
<comment type="subcellular location">
    <subcellularLocation>
        <location evidence="1 7">Cell membrane</location>
        <topology evidence="1 7">Multi-pass membrane protein</topology>
    </subcellularLocation>
</comment>
<evidence type="ECO:0000256" key="6">
    <source>
        <dbReference type="ARBA" id="ARBA00023136"/>
    </source>
</evidence>
<dbReference type="PANTHER" id="PTHR30465">
    <property type="entry name" value="INNER MEMBRANE ABC TRANSPORTER"/>
    <property type="match status" value="1"/>
</dbReference>
<dbReference type="AlphaFoldDB" id="A0A1C3W8Y8"/>
<keyword evidence="2 7" id="KW-0813">Transport</keyword>
<keyword evidence="3" id="KW-1003">Cell membrane</keyword>
<accession>A0A1C3W8Y8</accession>
<keyword evidence="6 7" id="KW-0472">Membrane</keyword>
<evidence type="ECO:0000313" key="10">
    <source>
        <dbReference type="Proteomes" id="UP000199205"/>
    </source>
</evidence>